<organism evidence="8 9">
    <name type="scientific">Sphagnum troendelagicum</name>
    <dbReference type="NCBI Taxonomy" id="128251"/>
    <lineage>
        <taxon>Eukaryota</taxon>
        <taxon>Viridiplantae</taxon>
        <taxon>Streptophyta</taxon>
        <taxon>Embryophyta</taxon>
        <taxon>Bryophyta</taxon>
        <taxon>Sphagnophytina</taxon>
        <taxon>Sphagnopsida</taxon>
        <taxon>Sphagnales</taxon>
        <taxon>Sphagnaceae</taxon>
        <taxon>Sphagnum</taxon>
    </lineage>
</organism>
<evidence type="ECO:0000256" key="6">
    <source>
        <dbReference type="SAM" id="MobiDB-lite"/>
    </source>
</evidence>
<feature type="region of interest" description="Disordered" evidence="6">
    <location>
        <begin position="162"/>
        <end position="193"/>
    </location>
</feature>
<dbReference type="PANTHER" id="PTHR45644:SF56">
    <property type="entry name" value="AAA ATPASE, PUTATIVE (AFU_ORTHOLOGUE AFUA_2G12920)-RELATED"/>
    <property type="match status" value="1"/>
</dbReference>
<feature type="compositionally biased region" description="Acidic residues" evidence="6">
    <location>
        <begin position="368"/>
        <end position="380"/>
    </location>
</feature>
<keyword evidence="9" id="KW-1185">Reference proteome</keyword>
<dbReference type="InterPro" id="IPR051701">
    <property type="entry name" value="Mito_OM_Translocase_MSP1"/>
</dbReference>
<dbReference type="Gene3D" id="3.40.50.300">
    <property type="entry name" value="P-loop containing nucleotide triphosphate hydrolases"/>
    <property type="match status" value="1"/>
</dbReference>
<dbReference type="SMART" id="SM00382">
    <property type="entry name" value="AAA"/>
    <property type="match status" value="1"/>
</dbReference>
<accession>A0ABP0TR30</accession>
<dbReference type="SUPFAM" id="SSF52540">
    <property type="entry name" value="P-loop containing nucleoside triphosphate hydrolases"/>
    <property type="match status" value="1"/>
</dbReference>
<sequence length="1101" mass="122844">MGTLIRLRSLSRARRGIATPQIDTPKFVRSAVTASTSATSFSNRDLVNKFAVSEHEILDSSGLLLSLSPLRLETEGILGGKLECASGNAAFGGSIVRQRRVALLPGFGRLRYDRRNSFLQRRAFVAPSVKVHSLANISAFRSEERVRQGGVSSSFVRWISSDHSDRRSDDENNQQPAAISRNGEAEEKDQQEEQVVSCSLGGAVEWNQATDEGERPKVATCSGQLGQGDEHILASKMEVEDMDQGLPGELHKDFLYRAQKARYKSTFEKLLLDWQDLRFSLKDFPYHMSENTRDLLVECAAAHLLQPKFATYGVGLPSSSRRVCLRGPAGTELYQERMVEALVHHLKASLLVLDSCALAPHDYGDQEFSSESDVEDSDTEVDCHEGSSGNSDNSDEDNEEESSKSCSAVLEFAAESVEEYKQRVLLQVSAVNSHSNGWLNSLPLCQVTYGNQPLYSGYLMHRVFLCVSRKGETGHVLVLHDMVCLLWDRQVMKIGQTGRIVSVPKGHTGKVGVQFDERPSRKLEELHRPHALVDWCDLSDLAPDDSPPADPTYEWLAAIECLCEMTSPTRPLVVYFPDPKQWFERAVPSARRQEFLEQVEAKFDQLEGPIVLIASRTNEEETEYDDKQKLNLKTPAAWTVHELLGTDDVYELFVNTIKIYTPKEEQQMRDWKKQLQYDKEISHARKNLKQLLKVLELHNMECPELSKVDLLGLNLTDMKAERVVGWARNHHLGLCLSDPPTNKGKLIIPQNSMEKAVTRLREQDAKKSSHTVAEDEYEKALITAVIPPSEVGVKFDHIGALENVKTTLQELVTLPLQRPELFSRGNLTRPCKGVLLFGPPGTGKTLLAKAVATEAGANFINITGSTITSKWFGDAEKLTKALFSLARKLSPSVIFVDEVDSLLGARGGSSEHEATRKTRNEFMAAWDGICSKDNERVLVLAATNRPFDLDDAVIRRLPRRILVDLPNAENRVKILRVILSEEELVEGFDFTELARITEGYSGSDLKNLSIAAAYRPIRELLESEQQQAKLDGSASGKSNHLNRGFSASLIRALRLDDFKQAMTQVGASVAFDASSMNELRRWNEQYGEGGNRKKSSFGFVV</sequence>
<dbReference type="PROSITE" id="PS00674">
    <property type="entry name" value="AAA"/>
    <property type="match status" value="1"/>
</dbReference>
<evidence type="ECO:0000259" key="7">
    <source>
        <dbReference type="SMART" id="SM00382"/>
    </source>
</evidence>
<evidence type="ECO:0000256" key="1">
    <source>
        <dbReference type="ARBA" id="ARBA00004572"/>
    </source>
</evidence>
<dbReference type="InterPro" id="IPR003960">
    <property type="entry name" value="ATPase_AAA_CS"/>
</dbReference>
<evidence type="ECO:0000256" key="3">
    <source>
        <dbReference type="ARBA" id="ARBA00022787"/>
    </source>
</evidence>
<evidence type="ECO:0000256" key="2">
    <source>
        <dbReference type="ARBA" id="ARBA00022741"/>
    </source>
</evidence>
<dbReference type="InterPro" id="IPR027417">
    <property type="entry name" value="P-loop_NTPase"/>
</dbReference>
<name>A0ABP0TR30_9BRYO</name>
<keyword evidence="5" id="KW-0496">Mitochondrion</keyword>
<dbReference type="PANTHER" id="PTHR45644">
    <property type="entry name" value="AAA ATPASE, PUTATIVE (AFU_ORTHOLOGUE AFUA_2G12920)-RELATED-RELATED"/>
    <property type="match status" value="1"/>
</dbReference>
<evidence type="ECO:0000256" key="5">
    <source>
        <dbReference type="ARBA" id="ARBA00023128"/>
    </source>
</evidence>
<dbReference type="EMBL" id="OZ019905">
    <property type="protein sequence ID" value="CAK9202776.1"/>
    <property type="molecule type" value="Genomic_DNA"/>
</dbReference>
<dbReference type="InterPro" id="IPR003959">
    <property type="entry name" value="ATPase_AAA_core"/>
</dbReference>
<dbReference type="Proteomes" id="UP001497512">
    <property type="component" value="Chromosome 13"/>
</dbReference>
<dbReference type="Pfam" id="PF17862">
    <property type="entry name" value="AAA_lid_3"/>
    <property type="match status" value="1"/>
</dbReference>
<comment type="subcellular location">
    <subcellularLocation>
        <location evidence="1">Mitochondrion outer membrane</location>
        <topology evidence="1">Single-pass membrane protein</topology>
    </subcellularLocation>
</comment>
<feature type="domain" description="AAA+ ATPase" evidence="7">
    <location>
        <begin position="830"/>
        <end position="967"/>
    </location>
</feature>
<keyword evidence="2" id="KW-0547">Nucleotide-binding</keyword>
<keyword evidence="4" id="KW-0067">ATP-binding</keyword>
<evidence type="ECO:0000256" key="4">
    <source>
        <dbReference type="ARBA" id="ARBA00022840"/>
    </source>
</evidence>
<dbReference type="InterPro" id="IPR003593">
    <property type="entry name" value="AAA+_ATPase"/>
</dbReference>
<proteinExistence type="predicted"/>
<protein>
    <recommendedName>
        <fullName evidence="7">AAA+ ATPase domain-containing protein</fullName>
    </recommendedName>
</protein>
<dbReference type="Gene3D" id="1.10.8.60">
    <property type="match status" value="1"/>
</dbReference>
<dbReference type="InterPro" id="IPR041569">
    <property type="entry name" value="AAA_lid_3"/>
</dbReference>
<reference evidence="8" key="1">
    <citation type="submission" date="2024-02" db="EMBL/GenBank/DDBJ databases">
        <authorList>
            <consortium name="ELIXIR-Norway"/>
            <consortium name="Elixir Norway"/>
        </authorList>
    </citation>
    <scope>NUCLEOTIDE SEQUENCE</scope>
</reference>
<dbReference type="Pfam" id="PF00004">
    <property type="entry name" value="AAA"/>
    <property type="match status" value="1"/>
</dbReference>
<evidence type="ECO:0000313" key="9">
    <source>
        <dbReference type="Proteomes" id="UP001497512"/>
    </source>
</evidence>
<keyword evidence="3" id="KW-0472">Membrane</keyword>
<gene>
    <name evidence="8" type="ORF">CSSPTR1EN2_LOCUS6576</name>
</gene>
<evidence type="ECO:0000313" key="8">
    <source>
        <dbReference type="EMBL" id="CAK9202776.1"/>
    </source>
</evidence>
<feature type="region of interest" description="Disordered" evidence="6">
    <location>
        <begin position="366"/>
        <end position="402"/>
    </location>
</feature>
<keyword evidence="3" id="KW-1000">Mitochondrion outer membrane</keyword>